<organism evidence="11 12">
    <name type="scientific">Bradyrhizobium macuxiense</name>
    <dbReference type="NCBI Taxonomy" id="1755647"/>
    <lineage>
        <taxon>Bacteria</taxon>
        <taxon>Pseudomonadati</taxon>
        <taxon>Pseudomonadota</taxon>
        <taxon>Alphaproteobacteria</taxon>
        <taxon>Hyphomicrobiales</taxon>
        <taxon>Nitrobacteraceae</taxon>
        <taxon>Bradyrhizobium</taxon>
    </lineage>
</organism>
<evidence type="ECO:0000256" key="4">
    <source>
        <dbReference type="ARBA" id="ARBA00022475"/>
    </source>
</evidence>
<dbReference type="SUPFAM" id="SSF56176">
    <property type="entry name" value="FAD-binding/transporter-associated domain-like"/>
    <property type="match status" value="1"/>
</dbReference>
<keyword evidence="5 9" id="KW-0812">Transmembrane</keyword>
<dbReference type="GO" id="GO:0050660">
    <property type="term" value="F:flavin adenine dinucleotide binding"/>
    <property type="evidence" value="ECO:0007669"/>
    <property type="project" value="InterPro"/>
</dbReference>
<dbReference type="RefSeq" id="WP_066508665.1">
    <property type="nucleotide sequence ID" value="NZ_LNCU01000074.1"/>
</dbReference>
<evidence type="ECO:0000259" key="10">
    <source>
        <dbReference type="SMART" id="SM01091"/>
    </source>
</evidence>
<dbReference type="EMBL" id="LNCU01000074">
    <property type="protein sequence ID" value="KWV53930.1"/>
    <property type="molecule type" value="Genomic_DNA"/>
</dbReference>
<evidence type="ECO:0000256" key="6">
    <source>
        <dbReference type="ARBA" id="ARBA00022989"/>
    </source>
</evidence>
<dbReference type="NCBIfam" id="NF003714">
    <property type="entry name" value="PRK05326.1-1"/>
    <property type="match status" value="1"/>
</dbReference>
<keyword evidence="3" id="KW-0050">Antiport</keyword>
<feature type="transmembrane region" description="Helical" evidence="9">
    <location>
        <begin position="304"/>
        <end position="324"/>
    </location>
</feature>
<dbReference type="GO" id="GO:0015297">
    <property type="term" value="F:antiporter activity"/>
    <property type="evidence" value="ECO:0007669"/>
    <property type="project" value="UniProtKB-KW"/>
</dbReference>
<sequence>MASLDSVSIAILLGAVLVMAGILSSLLALRFGAPLLLVFLLVGMLAGDSGPGHLQFDDVRTTYLVGSVALALILFDGGLKTRFASIRAVLAPSMMLATVGVLLTAMITAPVARYVLDLNWTESLLVGAVVASTDAAAVFLLVHTQGLRLRPRVGATLEAESGTNDPFAIFLTLMLVEFISIGQSSASHIVLEFIQEAVLGAIIGVIGGRLVVLALNYVALPQGLHAPFVTTAALVIFGGSQIVHASGFLAVYLAGIIIGNRPTRAHNSVVTFLDAATWLAQIVMFVLLGLLVSPHRLLSSAGGAVLVAFALMLVARPLAVLICLAPFKFNWREKVFIAWTGLRGAVAIFLASIPMLVGLSKAYLYFDVAFVVVIISLLLQGWTLAPAARRLHVALPRTERRPRRVELDLPGQLEQQLVGYPVRPKSLYFRRGLIPSWSKPTLVIRDERILTPTEADPVEAGDYLYLLAPPERAEALDRFFVDMAPSAAPDPHLLGDFMVSGEHTLGELAEIYGVKVDENATKLTLSDYFDVHLDRAPKEGAELALDSIVLVARNISGGRVNVVGLRLPEEDEEVVPQTRMQTVRRKLADIWASVAGV</sequence>
<dbReference type="InterPro" id="IPR005170">
    <property type="entry name" value="Transptr-assoc_dom"/>
</dbReference>
<comment type="caution">
    <text evidence="11">The sequence shown here is derived from an EMBL/GenBank/DDBJ whole genome shotgun (WGS) entry which is preliminary data.</text>
</comment>
<gene>
    <name evidence="11" type="ORF">AS156_07955</name>
</gene>
<dbReference type="PANTHER" id="PTHR32507">
    <property type="entry name" value="NA(+)/H(+) ANTIPORTER 1"/>
    <property type="match status" value="1"/>
</dbReference>
<dbReference type="NCBIfam" id="NF003715">
    <property type="entry name" value="PRK05326.1-2"/>
    <property type="match status" value="1"/>
</dbReference>
<evidence type="ECO:0000256" key="9">
    <source>
        <dbReference type="SAM" id="Phobius"/>
    </source>
</evidence>
<dbReference type="InterPro" id="IPR038770">
    <property type="entry name" value="Na+/solute_symporter_sf"/>
</dbReference>
<reference evidence="11 12" key="1">
    <citation type="submission" date="2015-11" db="EMBL/GenBank/DDBJ databases">
        <title>Draft Genome Sequence of the Strain BR 10303 (Bradyrhizobium sp.) isolated from nodules of Centrolobium paraense.</title>
        <authorList>
            <person name="Zelli J.E."/>
            <person name="Simoes-Araujo J.L."/>
            <person name="Barauna A.C."/>
            <person name="Silva K."/>
        </authorList>
    </citation>
    <scope>NUCLEOTIDE SEQUENCE [LARGE SCALE GENOMIC DNA]</scope>
    <source>
        <strain evidence="11 12">BR 10303</strain>
    </source>
</reference>
<accession>A0A125Q8E1</accession>
<dbReference type="OrthoDB" id="9810759at2"/>
<keyword evidence="6 9" id="KW-1133">Transmembrane helix</keyword>
<dbReference type="PANTHER" id="PTHR32507:SF7">
    <property type="entry name" value="K(+)_H(+) ANTIPORTER NHAP2"/>
    <property type="match status" value="1"/>
</dbReference>
<feature type="transmembrane region" description="Helical" evidence="9">
    <location>
        <begin position="89"/>
        <end position="112"/>
    </location>
</feature>
<feature type="transmembrane region" description="Helical" evidence="9">
    <location>
        <begin position="124"/>
        <end position="142"/>
    </location>
</feature>
<evidence type="ECO:0000256" key="2">
    <source>
        <dbReference type="ARBA" id="ARBA00022448"/>
    </source>
</evidence>
<protein>
    <submittedName>
        <fullName evidence="11">Potassium transporter</fullName>
    </submittedName>
</protein>
<evidence type="ECO:0000256" key="5">
    <source>
        <dbReference type="ARBA" id="ARBA00022692"/>
    </source>
</evidence>
<feature type="transmembrane region" description="Helical" evidence="9">
    <location>
        <begin position="232"/>
        <end position="258"/>
    </location>
</feature>
<dbReference type="Pfam" id="PF00999">
    <property type="entry name" value="Na_H_Exchanger"/>
    <property type="match status" value="1"/>
</dbReference>
<feature type="transmembrane region" description="Helical" evidence="9">
    <location>
        <begin position="197"/>
        <end position="220"/>
    </location>
</feature>
<evidence type="ECO:0000256" key="1">
    <source>
        <dbReference type="ARBA" id="ARBA00004651"/>
    </source>
</evidence>
<evidence type="ECO:0000256" key="8">
    <source>
        <dbReference type="ARBA" id="ARBA00023136"/>
    </source>
</evidence>
<dbReference type="Proteomes" id="UP000057737">
    <property type="component" value="Unassembled WGS sequence"/>
</dbReference>
<feature type="transmembrane region" description="Helical" evidence="9">
    <location>
        <begin position="35"/>
        <end position="54"/>
    </location>
</feature>
<evidence type="ECO:0000313" key="12">
    <source>
        <dbReference type="Proteomes" id="UP000057737"/>
    </source>
</evidence>
<feature type="transmembrane region" description="Helical" evidence="9">
    <location>
        <begin position="363"/>
        <end position="385"/>
    </location>
</feature>
<feature type="domain" description="Transporter-associated" evidence="10">
    <location>
        <begin position="490"/>
        <end position="569"/>
    </location>
</feature>
<keyword evidence="2" id="KW-0813">Transport</keyword>
<keyword evidence="4" id="KW-1003">Cell membrane</keyword>
<dbReference type="SMART" id="SM01091">
    <property type="entry name" value="CorC_HlyC"/>
    <property type="match status" value="1"/>
</dbReference>
<dbReference type="GO" id="GO:0005886">
    <property type="term" value="C:plasma membrane"/>
    <property type="evidence" value="ECO:0007669"/>
    <property type="project" value="UniProtKB-SubCell"/>
</dbReference>
<proteinExistence type="predicted"/>
<feature type="transmembrane region" description="Helical" evidence="9">
    <location>
        <begin position="6"/>
        <end position="28"/>
    </location>
</feature>
<dbReference type="Gene3D" id="1.20.1530.20">
    <property type="match status" value="1"/>
</dbReference>
<keyword evidence="8 9" id="KW-0472">Membrane</keyword>
<dbReference type="Pfam" id="PF03471">
    <property type="entry name" value="CorC_HlyC"/>
    <property type="match status" value="1"/>
</dbReference>
<feature type="transmembrane region" description="Helical" evidence="9">
    <location>
        <begin position="336"/>
        <end position="357"/>
    </location>
</feature>
<dbReference type="NCBIfam" id="NF003716">
    <property type="entry name" value="PRK05326.1-3"/>
    <property type="match status" value="1"/>
</dbReference>
<evidence type="ECO:0000256" key="3">
    <source>
        <dbReference type="ARBA" id="ARBA00022449"/>
    </source>
</evidence>
<feature type="transmembrane region" description="Helical" evidence="9">
    <location>
        <begin position="60"/>
        <end position="77"/>
    </location>
</feature>
<feature type="transmembrane region" description="Helical" evidence="9">
    <location>
        <begin position="270"/>
        <end position="292"/>
    </location>
</feature>
<dbReference type="InterPro" id="IPR006153">
    <property type="entry name" value="Cation/H_exchanger_TM"/>
</dbReference>
<dbReference type="InterPro" id="IPR036318">
    <property type="entry name" value="FAD-bd_PCMH-like_sf"/>
</dbReference>
<evidence type="ECO:0000313" key="11">
    <source>
        <dbReference type="EMBL" id="KWV53930.1"/>
    </source>
</evidence>
<evidence type="ECO:0000256" key="7">
    <source>
        <dbReference type="ARBA" id="ARBA00023065"/>
    </source>
</evidence>
<keyword evidence="7" id="KW-0406">Ion transport</keyword>
<dbReference type="GO" id="GO:1902600">
    <property type="term" value="P:proton transmembrane transport"/>
    <property type="evidence" value="ECO:0007669"/>
    <property type="project" value="InterPro"/>
</dbReference>
<comment type="subcellular location">
    <subcellularLocation>
        <location evidence="1">Cell membrane</location>
        <topology evidence="1">Multi-pass membrane protein</topology>
    </subcellularLocation>
</comment>
<name>A0A125Q8E1_9BRAD</name>
<keyword evidence="12" id="KW-1185">Reference proteome</keyword>
<dbReference type="AlphaFoldDB" id="A0A125Q8E1"/>